<keyword evidence="4" id="KW-1185">Reference proteome</keyword>
<feature type="coiled-coil region" evidence="1">
    <location>
        <begin position="1146"/>
        <end position="1264"/>
    </location>
</feature>
<evidence type="ECO:0000256" key="2">
    <source>
        <dbReference type="SAM" id="MobiDB-lite"/>
    </source>
</evidence>
<organism evidence="3 4">
    <name type="scientific">Xylocopa violacea</name>
    <name type="common">Violet carpenter bee</name>
    <name type="synonym">Apis violacea</name>
    <dbReference type="NCBI Taxonomy" id="135666"/>
    <lineage>
        <taxon>Eukaryota</taxon>
        <taxon>Metazoa</taxon>
        <taxon>Ecdysozoa</taxon>
        <taxon>Arthropoda</taxon>
        <taxon>Hexapoda</taxon>
        <taxon>Insecta</taxon>
        <taxon>Pterygota</taxon>
        <taxon>Neoptera</taxon>
        <taxon>Endopterygota</taxon>
        <taxon>Hymenoptera</taxon>
        <taxon>Apocrita</taxon>
        <taxon>Aculeata</taxon>
        <taxon>Apoidea</taxon>
        <taxon>Anthophila</taxon>
        <taxon>Apidae</taxon>
        <taxon>Xylocopa</taxon>
        <taxon>Xylocopa</taxon>
    </lineage>
</organism>
<dbReference type="PANTHER" id="PTHR23159">
    <property type="entry name" value="CENTROSOMAL PROTEIN 2"/>
    <property type="match status" value="1"/>
</dbReference>
<reference evidence="3 4" key="1">
    <citation type="submission" date="2024-08" db="EMBL/GenBank/DDBJ databases">
        <authorList>
            <person name="Will J Nash"/>
            <person name="Angela Man"/>
            <person name="Seanna McTaggart"/>
            <person name="Kendall Baker"/>
            <person name="Tom Barker"/>
            <person name="Leah Catchpole"/>
            <person name="Alex Durrant"/>
            <person name="Karim Gharbi"/>
            <person name="Naomi Irish"/>
            <person name="Gemy Kaithakottil"/>
            <person name="Debby Ku"/>
            <person name="Aaliyah Providence"/>
            <person name="Felix Shaw"/>
            <person name="David Swarbreck"/>
            <person name="Chris Watkins"/>
            <person name="Ann M. McCartney"/>
            <person name="Giulio Formenti"/>
            <person name="Alice Mouton"/>
            <person name="Noel Vella"/>
            <person name="Bjorn M von Reumont"/>
            <person name="Adriana Vella"/>
            <person name="Wilfried Haerty"/>
        </authorList>
    </citation>
    <scope>NUCLEOTIDE SEQUENCE [LARGE SCALE GENOMIC DNA]</scope>
</reference>
<feature type="region of interest" description="Disordered" evidence="2">
    <location>
        <begin position="522"/>
        <end position="548"/>
    </location>
</feature>
<keyword evidence="1" id="KW-0175">Coiled coil</keyword>
<dbReference type="EMBL" id="CAXAJV020001299">
    <property type="protein sequence ID" value="CAL7948609.1"/>
    <property type="molecule type" value="Genomic_DNA"/>
</dbReference>
<name>A0ABP1P5V1_XYLVO</name>
<gene>
    <name evidence="3" type="ORF">XYLVIOL_LOCUS8979</name>
</gene>
<dbReference type="PANTHER" id="PTHR23159:SF31">
    <property type="entry name" value="CENTROSOME-ASSOCIATED PROTEIN CEP250 ISOFORM X1"/>
    <property type="match status" value="1"/>
</dbReference>
<proteinExistence type="predicted"/>
<dbReference type="Proteomes" id="UP001642520">
    <property type="component" value="Unassembled WGS sequence"/>
</dbReference>
<evidence type="ECO:0000313" key="3">
    <source>
        <dbReference type="EMBL" id="CAL7948609.1"/>
    </source>
</evidence>
<feature type="coiled-coil region" evidence="1">
    <location>
        <begin position="82"/>
        <end position="159"/>
    </location>
</feature>
<sequence length="1321" mass="153134">MESDYVEDCLSIEINDGDAYKEKTRIAKVAATTLCRLNSIMRQMKDWRDDRVKLRSNIWRLKLALRVAARETGDALNADPLIEHQRAEIKRLEASNKELKKEMADIKAALLDGGYVTQEASWKSDDKLEEVRREYLVERERLNNEIRYLKSRLNEAEEGHEHSSELEHLKCKLKHFMMVDHTMEIIFTDIVNKVAETIANLSEELVNANERLHRTRVRNDSLYVEIDQLKAMLRFKNGNVTEYQKRIVELDNLTKRLKLELSKLKGSYADESRSGDSSYLSNLRNVEQLANELKNKLQNDHEALLAAGDPYRLKYMRKISELRVSLKQLQVKLEKFGDRRLSRSDKMAESNLYTTKQLAMLNGTLQEINAEIDRLKKNHAERYCRIGGIEGLEYLNKIEELGTIVEEARATMNGLNCRTGGDSNEWKDIEKLEGFVGKVCYEIKELEVIVASGDRSGTIERIEQLEEAVVRLKSESNEKDERADALRRELFDMESLLGQRTKEVENAQRKITALMEENRGLRGRVKKAEEKTSAIQREQEGSRKELEQLQQVKREASVTRKRLQNVQADKEGLLKETGKIRGALQKKNEEIKTVLAERDATVKALNGKIMELIKNLQIASKENEKLRSRVNESERVKRERDETISVEKERESARRSREESERANAELARLKTKLAATKDSLDNANREVTDLGAQLKHLTDDKARLEANILELKSQKEMLAYQLDVEKSMAEERLKELAELKSSRDEAETEKARLIKERELLKVELTNSTFEKELLEKSAKHTHAKCSELENEIDKHKSELENLREQMSNYKMGEENLINSLKEARTELLGAGDKVKQLELENSRLRDDVNGLASKNADFDDRVETLLSENDELARRINELVEKNHALRDQLNKVETENEYSSVELKKLRTECDKTKSENGALQIALDEARKSNEKLREASQEMKLKLNEIYNEYRILENQLRILEMMNVTLKKEKELLEQEYLNSLRSKVTRKGEKELVAYSEQSAQIIEKSMNGTKRNAKPGKRVNGRMEATEEKEHLKKLAMENESLKFEVLNLRSQNFDVKMQLVHVKDELQRRESELTKNKEGEVAIKPKSNELEIMNLYCKGINSYSDPCRDNPGVITRVDRSSVCSYVNLMVEQGAGLEIERLVDIMNKLKLENIALKMEMDTLRYNLVDNFTVDEKRRNELRNAAEEIQALRIELTKLRGEKESLWIRLDAAGTKLDQLESEKVALKDELYTLRKVNSDLKHKTNELRYDYQELKERSVGFEACIVRAIKKMKKYTVGTENRDNLDGELKLFLKKYISNEEVLRSIEQEIDVEL</sequence>
<comment type="caution">
    <text evidence="3">The sequence shown here is derived from an EMBL/GenBank/DDBJ whole genome shotgun (WGS) entry which is preliminary data.</text>
</comment>
<evidence type="ECO:0000256" key="1">
    <source>
        <dbReference type="SAM" id="Coils"/>
    </source>
</evidence>
<accession>A0ABP1P5V1</accession>
<evidence type="ECO:0000313" key="4">
    <source>
        <dbReference type="Proteomes" id="UP001642520"/>
    </source>
</evidence>
<protein>
    <submittedName>
        <fullName evidence="3">Uncharacterized protein</fullName>
    </submittedName>
</protein>
<feature type="coiled-coil region" evidence="1">
    <location>
        <begin position="602"/>
        <end position="981"/>
    </location>
</feature>
<feature type="coiled-coil region" evidence="1">
    <location>
        <begin position="191"/>
        <end position="378"/>
    </location>
</feature>